<dbReference type="InterPro" id="IPR016024">
    <property type="entry name" value="ARM-type_fold"/>
</dbReference>
<dbReference type="Gene3D" id="1.25.10.10">
    <property type="entry name" value="Leucine-rich Repeat Variant"/>
    <property type="match status" value="1"/>
</dbReference>
<evidence type="ECO:0000313" key="1">
    <source>
        <dbReference type="EMBL" id="QAA33814.1"/>
    </source>
</evidence>
<name>A0A410DXI5_9CLOT</name>
<dbReference type="OrthoDB" id="6636872at2"/>
<proteinExistence type="predicted"/>
<dbReference type="Proteomes" id="UP000286268">
    <property type="component" value="Chromosome"/>
</dbReference>
<protein>
    <submittedName>
        <fullName evidence="1">HEAT repeat domain-containing protein</fullName>
    </submittedName>
</protein>
<evidence type="ECO:0000313" key="2">
    <source>
        <dbReference type="Proteomes" id="UP000286268"/>
    </source>
</evidence>
<dbReference type="SUPFAM" id="SSF48371">
    <property type="entry name" value="ARM repeat"/>
    <property type="match status" value="1"/>
</dbReference>
<sequence length="170" mass="19504">MDKEKALSFLKENQPMPNDKNLNESLISMYDEVRRYFLANPDEECLPLFLNSFGEYGGMGVYQLVEDVILKFKHDKVVSCLLDALKSKFNGVKYWCAQICALFPDEKLITPLEKLLNDSSQDIRMSVITSLSQIQDEKVITILKNQLSVEEDDEVKDFLIDVIEDVEGNI</sequence>
<dbReference type="InterPro" id="IPR011989">
    <property type="entry name" value="ARM-like"/>
</dbReference>
<dbReference type="EMBL" id="CP025746">
    <property type="protein sequence ID" value="QAA33814.1"/>
    <property type="molecule type" value="Genomic_DNA"/>
</dbReference>
<accession>A0A410DXI5</accession>
<gene>
    <name evidence="1" type="ORF">C1I91_20480</name>
</gene>
<dbReference type="AlphaFoldDB" id="A0A410DXI5"/>
<organism evidence="1 2">
    <name type="scientific">Clostridium manihotivorum</name>
    <dbReference type="NCBI Taxonomy" id="2320868"/>
    <lineage>
        <taxon>Bacteria</taxon>
        <taxon>Bacillati</taxon>
        <taxon>Bacillota</taxon>
        <taxon>Clostridia</taxon>
        <taxon>Eubacteriales</taxon>
        <taxon>Clostridiaceae</taxon>
        <taxon>Clostridium</taxon>
    </lineage>
</organism>
<dbReference type="RefSeq" id="WP_128214535.1">
    <property type="nucleotide sequence ID" value="NZ_CP025746.1"/>
</dbReference>
<reference evidence="1 2" key="1">
    <citation type="submission" date="2018-01" db="EMBL/GenBank/DDBJ databases">
        <title>Genome Sequencing and Assembly of Anaerobacter polyendosporus strain CT4.</title>
        <authorList>
            <person name="Tachaapaikoon C."/>
            <person name="Sutheeworapong S."/>
            <person name="Jenjaroenpun P."/>
            <person name="Wongsurawat T."/>
            <person name="Nookeaw I."/>
            <person name="Cheawchanlertfa P."/>
            <person name="Kosugi A."/>
            <person name="Cheevadhanarak S."/>
            <person name="Ratanakhanokchai K."/>
        </authorList>
    </citation>
    <scope>NUCLEOTIDE SEQUENCE [LARGE SCALE GENOMIC DNA]</scope>
    <source>
        <strain evidence="1 2">CT4</strain>
    </source>
</reference>
<dbReference type="Pfam" id="PF13646">
    <property type="entry name" value="HEAT_2"/>
    <property type="match status" value="1"/>
</dbReference>
<dbReference type="KEGG" id="cmah:C1I91_20480"/>
<keyword evidence="2" id="KW-1185">Reference proteome</keyword>